<evidence type="ECO:0000259" key="6">
    <source>
        <dbReference type="Pfam" id="PF02631"/>
    </source>
</evidence>
<evidence type="ECO:0000256" key="2">
    <source>
        <dbReference type="ARBA" id="ARBA00009695"/>
    </source>
</evidence>
<dbReference type="PANTHER" id="PTHR33602:SF1">
    <property type="entry name" value="REGULATORY PROTEIN RECX FAMILY PROTEIN"/>
    <property type="match status" value="1"/>
</dbReference>
<evidence type="ECO:0000256" key="1">
    <source>
        <dbReference type="ARBA" id="ARBA00004496"/>
    </source>
</evidence>
<comment type="similarity">
    <text evidence="2 5">Belongs to the RecX family.</text>
</comment>
<name>A0A136KIT1_9BACT</name>
<accession>A0A136KIT1</accession>
<evidence type="ECO:0000256" key="3">
    <source>
        <dbReference type="ARBA" id="ARBA00018111"/>
    </source>
</evidence>
<dbReference type="InterPro" id="IPR003783">
    <property type="entry name" value="Regulatory_RecX"/>
</dbReference>
<dbReference type="Gene3D" id="1.10.10.10">
    <property type="entry name" value="Winged helix-like DNA-binding domain superfamily/Winged helix DNA-binding domain"/>
    <property type="match status" value="2"/>
</dbReference>
<comment type="function">
    <text evidence="5">Modulates RecA activity.</text>
</comment>
<dbReference type="InterPro" id="IPR036388">
    <property type="entry name" value="WH-like_DNA-bd_sf"/>
</dbReference>
<dbReference type="Proteomes" id="UP000070449">
    <property type="component" value="Unassembled WGS sequence"/>
</dbReference>
<dbReference type="EMBL" id="JYPD01000019">
    <property type="protein sequence ID" value="KXK09320.1"/>
    <property type="molecule type" value="Genomic_DNA"/>
</dbReference>
<evidence type="ECO:0000256" key="5">
    <source>
        <dbReference type="HAMAP-Rule" id="MF_01114"/>
    </source>
</evidence>
<comment type="caution">
    <text evidence="7">The sequence shown here is derived from an EMBL/GenBank/DDBJ whole genome shotgun (WGS) entry which is preliminary data.</text>
</comment>
<comment type="subcellular location">
    <subcellularLocation>
        <location evidence="1 5">Cytoplasm</location>
    </subcellularLocation>
</comment>
<dbReference type="STRING" id="1617427.UZ20_WS6002000629"/>
<dbReference type="AlphaFoldDB" id="A0A136KIT1"/>
<dbReference type="InterPro" id="IPR053924">
    <property type="entry name" value="RecX_HTH_2nd"/>
</dbReference>
<keyword evidence="4 5" id="KW-0963">Cytoplasm</keyword>
<dbReference type="GO" id="GO:0006282">
    <property type="term" value="P:regulation of DNA repair"/>
    <property type="evidence" value="ECO:0007669"/>
    <property type="project" value="UniProtKB-UniRule"/>
</dbReference>
<sequence>MTITGLRKLLRSSRIAIHVDGEYRFAVDPSLVLEEQLFVGKTVSEEELASYQLSAQEAKLVHLSLALIARRPRTKVELERYLIARLNQEGMPQEQSYDLVKKIIERLTDKGYIDDRAFSKLYIDSLIKSKYYSPLQIKQKLLQKGIELELANELLSEKYKKVQVDNVIVDLIKKQSRRIKALSKDDKDYTLRLKKYLIKKGFRYSDIEKNL</sequence>
<dbReference type="Pfam" id="PF02631">
    <property type="entry name" value="RecX_HTH2"/>
    <property type="match status" value="1"/>
</dbReference>
<protein>
    <recommendedName>
        <fullName evidence="3 5">Regulatory protein RecX</fullName>
    </recommendedName>
</protein>
<dbReference type="PANTHER" id="PTHR33602">
    <property type="entry name" value="REGULATORY PROTEIN RECX FAMILY PROTEIN"/>
    <property type="match status" value="1"/>
</dbReference>
<feature type="domain" description="RecX second three-helical" evidence="6">
    <location>
        <begin position="114"/>
        <end position="155"/>
    </location>
</feature>
<organism evidence="7 8">
    <name type="scientific">candidate division WS6 bacterium OLB21</name>
    <dbReference type="NCBI Taxonomy" id="1617427"/>
    <lineage>
        <taxon>Bacteria</taxon>
        <taxon>Candidatus Dojkabacteria</taxon>
    </lineage>
</organism>
<reference evidence="7 8" key="1">
    <citation type="submission" date="2015-02" db="EMBL/GenBank/DDBJ databases">
        <title>Improved understanding of the partial-nitritation anammox process through 23 genomes representing the majority of the microbial community.</title>
        <authorList>
            <person name="Speth D.R."/>
            <person name="In T Zandt M."/>
            <person name="Guerrero Cruz S."/>
            <person name="Jetten M.S."/>
            <person name="Dutilh B.E."/>
        </authorList>
    </citation>
    <scope>NUCLEOTIDE SEQUENCE [LARGE SCALE GENOMIC DNA]</scope>
    <source>
        <strain evidence="7">OLB21</strain>
    </source>
</reference>
<dbReference type="HAMAP" id="MF_01114">
    <property type="entry name" value="RecX"/>
    <property type="match status" value="1"/>
</dbReference>
<evidence type="ECO:0000313" key="7">
    <source>
        <dbReference type="EMBL" id="KXK09320.1"/>
    </source>
</evidence>
<evidence type="ECO:0000256" key="4">
    <source>
        <dbReference type="ARBA" id="ARBA00022490"/>
    </source>
</evidence>
<gene>
    <name evidence="5 7" type="primary">recX</name>
    <name evidence="7" type="ORF">UZ20_WS6002000629</name>
</gene>
<proteinExistence type="inferred from homology"/>
<dbReference type="GO" id="GO:0005737">
    <property type="term" value="C:cytoplasm"/>
    <property type="evidence" value="ECO:0007669"/>
    <property type="project" value="UniProtKB-SubCell"/>
</dbReference>
<evidence type="ECO:0000313" key="8">
    <source>
        <dbReference type="Proteomes" id="UP000070449"/>
    </source>
</evidence>